<dbReference type="InterPro" id="IPR010614">
    <property type="entry name" value="RAD3-like_helicase_DEAD"/>
</dbReference>
<keyword evidence="8" id="KW-0238">DNA-binding</keyword>
<sequence length="680" mass="77251">MSYYFGFNTPEEQKKKRKSDLTAIGEKVTSFFWDIAPANGFEMREGQQDMSFEIVDALIHDQHFAVEAGVGIGKSFGYLVPVLLYNKRMKKPVIVATSTIALQEQLWDDIHIVMKLLNLQPEVILAKGQTHYLCHKRADEHINTADAVIPDELQIGLESGFQERKQFSQTLPQNIWDKVNVQRFSMRNCGGCEKKCLYHAIRSKIKYTDGIILCNQDFLTAHLQQIRGWQDGLINREADLIVVDEAHNLDDKVRSATTKRINQGMLLGLIKSATNEVKAADRQNIYGDVEDAKKSISVFFDRLKAQMQEQIDHSRQDMRYADRFFFDGGEDSIALLKAMIESIKSVALSIQIYTSFDYGSRTTAASDELDSLSESLAEMIEQIDSNLLWIERKGKNAELVYCPKNTSQITNRLYFSGKERVILTSATMTNASNGEFVDQYSYFIGNTGFPTDERGCLSEPKPSPYPYDEHSMIYYCDDLPHPTQEHEAFIEQGVQRLLEVLEISGGKALVLFTAKTDMEEVYTILSKLNLPYKVLMQQPGSSQDKILNEFREDTNSVLLGTGAYWEGISIEGKSLSNVVIFRLPFPVPDPIIEYKASIAKDALMDVRVPEMIIKLKQGIGRLIRNFSDTGIVCIIDPRLRDDPPAKYHDIVWESLPIKNKTNSLDKLKRFFDSLSSLNDH</sequence>
<dbReference type="GO" id="GO:0051536">
    <property type="term" value="F:iron-sulfur cluster binding"/>
    <property type="evidence" value="ECO:0007669"/>
    <property type="project" value="UniProtKB-KW"/>
</dbReference>
<dbReference type="SUPFAM" id="SSF52540">
    <property type="entry name" value="P-loop containing nucleoside triphosphate hydrolases"/>
    <property type="match status" value="1"/>
</dbReference>
<evidence type="ECO:0000256" key="3">
    <source>
        <dbReference type="ARBA" id="ARBA00022801"/>
    </source>
</evidence>
<keyword evidence="2" id="KW-0547">Nucleotide-binding</keyword>
<keyword evidence="9" id="KW-0413">Isomerase</keyword>
<dbReference type="PROSITE" id="PS51193">
    <property type="entry name" value="HELICASE_ATP_BIND_2"/>
    <property type="match status" value="1"/>
</dbReference>
<dbReference type="EMBL" id="FRAH01000012">
    <property type="protein sequence ID" value="SHK00545.1"/>
    <property type="molecule type" value="Genomic_DNA"/>
</dbReference>
<gene>
    <name evidence="12" type="ORF">SAMN02745138_00964</name>
</gene>
<keyword evidence="13" id="KW-1185">Reference proteome</keyword>
<dbReference type="Pfam" id="PF13307">
    <property type="entry name" value="Helicase_C_2"/>
    <property type="match status" value="1"/>
</dbReference>
<comment type="similarity">
    <text evidence="10">Belongs to the helicase family. DinG subfamily.</text>
</comment>
<dbReference type="PANTHER" id="PTHR11472">
    <property type="entry name" value="DNA REPAIR DEAD HELICASE RAD3/XP-D SUBFAMILY MEMBER"/>
    <property type="match status" value="1"/>
</dbReference>
<evidence type="ECO:0000256" key="2">
    <source>
        <dbReference type="ARBA" id="ARBA00022741"/>
    </source>
</evidence>
<evidence type="ECO:0000256" key="10">
    <source>
        <dbReference type="ARBA" id="ARBA00038058"/>
    </source>
</evidence>
<keyword evidence="5" id="KW-0067">ATP-binding</keyword>
<evidence type="ECO:0000313" key="12">
    <source>
        <dbReference type="EMBL" id="SHK00545.1"/>
    </source>
</evidence>
<dbReference type="GO" id="GO:0006139">
    <property type="term" value="P:nucleobase-containing compound metabolic process"/>
    <property type="evidence" value="ECO:0007669"/>
    <property type="project" value="InterPro"/>
</dbReference>
<dbReference type="SMART" id="SM00491">
    <property type="entry name" value="HELICc2"/>
    <property type="match status" value="1"/>
</dbReference>
<dbReference type="InterPro" id="IPR014001">
    <property type="entry name" value="Helicase_ATP-bd"/>
</dbReference>
<dbReference type="GO" id="GO:0016818">
    <property type="term" value="F:hydrolase activity, acting on acid anhydrides, in phosphorus-containing anhydrides"/>
    <property type="evidence" value="ECO:0007669"/>
    <property type="project" value="InterPro"/>
</dbReference>
<evidence type="ECO:0000256" key="7">
    <source>
        <dbReference type="ARBA" id="ARBA00023014"/>
    </source>
</evidence>
<dbReference type="InterPro" id="IPR014013">
    <property type="entry name" value="Helic_SF1/SF2_ATP-bd_DinG/Rad3"/>
</dbReference>
<feature type="domain" description="Helicase ATP-binding" evidence="11">
    <location>
        <begin position="33"/>
        <end position="315"/>
    </location>
</feature>
<dbReference type="InterPro" id="IPR045028">
    <property type="entry name" value="DinG/Rad3-like"/>
</dbReference>
<dbReference type="GO" id="GO:0003677">
    <property type="term" value="F:DNA binding"/>
    <property type="evidence" value="ECO:0007669"/>
    <property type="project" value="UniProtKB-KW"/>
</dbReference>
<dbReference type="Proteomes" id="UP000183975">
    <property type="component" value="Unassembled WGS sequence"/>
</dbReference>
<evidence type="ECO:0000313" key="13">
    <source>
        <dbReference type="Proteomes" id="UP000183975"/>
    </source>
</evidence>
<organism evidence="12 13">
    <name type="scientific">Anaerotignum lactatifermentans DSM 14214</name>
    <dbReference type="NCBI Taxonomy" id="1121323"/>
    <lineage>
        <taxon>Bacteria</taxon>
        <taxon>Bacillati</taxon>
        <taxon>Bacillota</taxon>
        <taxon>Clostridia</taxon>
        <taxon>Lachnospirales</taxon>
        <taxon>Anaerotignaceae</taxon>
        <taxon>Anaerotignum</taxon>
    </lineage>
</organism>
<accession>A0A1M6NXV1</accession>
<dbReference type="InterPro" id="IPR006555">
    <property type="entry name" value="ATP-dep_Helicase_C"/>
</dbReference>
<dbReference type="AlphaFoldDB" id="A0A1M6NXV1"/>
<dbReference type="InterPro" id="IPR027417">
    <property type="entry name" value="P-loop_NTPase"/>
</dbReference>
<dbReference type="PANTHER" id="PTHR11472:SF34">
    <property type="entry name" value="REGULATOR OF TELOMERE ELONGATION HELICASE 1"/>
    <property type="match status" value="1"/>
</dbReference>
<dbReference type="Gene3D" id="3.40.50.300">
    <property type="entry name" value="P-loop containing nucleotide triphosphate hydrolases"/>
    <property type="match status" value="2"/>
</dbReference>
<dbReference type="SMART" id="SM00487">
    <property type="entry name" value="DEXDc"/>
    <property type="match status" value="1"/>
</dbReference>
<evidence type="ECO:0000256" key="1">
    <source>
        <dbReference type="ARBA" id="ARBA00022723"/>
    </source>
</evidence>
<dbReference type="GO" id="GO:0005524">
    <property type="term" value="F:ATP binding"/>
    <property type="evidence" value="ECO:0007669"/>
    <property type="project" value="UniProtKB-KW"/>
</dbReference>
<evidence type="ECO:0000256" key="5">
    <source>
        <dbReference type="ARBA" id="ARBA00022840"/>
    </source>
</evidence>
<name>A0A1M6NXV1_9FIRM</name>
<keyword evidence="3" id="KW-0378">Hydrolase</keyword>
<evidence type="ECO:0000256" key="4">
    <source>
        <dbReference type="ARBA" id="ARBA00022806"/>
    </source>
</evidence>
<evidence type="ECO:0000259" key="11">
    <source>
        <dbReference type="PROSITE" id="PS51193"/>
    </source>
</evidence>
<dbReference type="GO" id="GO:0046872">
    <property type="term" value="F:metal ion binding"/>
    <property type="evidence" value="ECO:0007669"/>
    <property type="project" value="UniProtKB-KW"/>
</dbReference>
<proteinExistence type="inferred from homology"/>
<keyword evidence="1" id="KW-0479">Metal-binding</keyword>
<evidence type="ECO:0000256" key="9">
    <source>
        <dbReference type="ARBA" id="ARBA00023235"/>
    </source>
</evidence>
<protein>
    <submittedName>
        <fullName evidence="12">ATP-dependent DNA helicase DinG</fullName>
    </submittedName>
</protein>
<keyword evidence="7" id="KW-0411">Iron-sulfur</keyword>
<keyword evidence="4 12" id="KW-0347">Helicase</keyword>
<evidence type="ECO:0000256" key="8">
    <source>
        <dbReference type="ARBA" id="ARBA00023125"/>
    </source>
</evidence>
<dbReference type="RefSeq" id="WP_242949204.1">
    <property type="nucleotide sequence ID" value="NZ_FRAH01000012.1"/>
</dbReference>
<keyword evidence="6" id="KW-0408">Iron</keyword>
<dbReference type="Pfam" id="PF06733">
    <property type="entry name" value="DEAD_2"/>
    <property type="match status" value="1"/>
</dbReference>
<evidence type="ECO:0000256" key="6">
    <source>
        <dbReference type="ARBA" id="ARBA00023004"/>
    </source>
</evidence>
<reference evidence="12 13" key="1">
    <citation type="submission" date="2016-11" db="EMBL/GenBank/DDBJ databases">
        <authorList>
            <person name="Jaros S."/>
            <person name="Januszkiewicz K."/>
            <person name="Wedrychowicz H."/>
        </authorList>
    </citation>
    <scope>NUCLEOTIDE SEQUENCE [LARGE SCALE GENOMIC DNA]</scope>
    <source>
        <strain evidence="12 13">DSM 14214</strain>
    </source>
</reference>
<dbReference type="GO" id="GO:0003678">
    <property type="term" value="F:DNA helicase activity"/>
    <property type="evidence" value="ECO:0007669"/>
    <property type="project" value="InterPro"/>
</dbReference>